<reference evidence="1" key="1">
    <citation type="submission" date="2021-08" db="EMBL/GenBank/DDBJ databases">
        <title>WGS assembly of Ceratopteris richardii.</title>
        <authorList>
            <person name="Marchant D.B."/>
            <person name="Chen G."/>
            <person name="Jenkins J."/>
            <person name="Shu S."/>
            <person name="Leebens-Mack J."/>
            <person name="Grimwood J."/>
            <person name="Schmutz J."/>
            <person name="Soltis P."/>
            <person name="Soltis D."/>
            <person name="Chen Z.-H."/>
        </authorList>
    </citation>
    <scope>NUCLEOTIDE SEQUENCE</scope>
    <source>
        <strain evidence="1">Whitten #5841</strain>
        <tissue evidence="1">Leaf</tissue>
    </source>
</reference>
<evidence type="ECO:0000313" key="1">
    <source>
        <dbReference type="EMBL" id="KAH7430366.1"/>
    </source>
</evidence>
<dbReference type="EMBL" id="CM035414">
    <property type="protein sequence ID" value="KAH7430366.1"/>
    <property type="molecule type" value="Genomic_DNA"/>
</dbReference>
<dbReference type="Proteomes" id="UP000825935">
    <property type="component" value="Chromosome 9"/>
</dbReference>
<protein>
    <submittedName>
        <fullName evidence="1">Uncharacterized protein</fullName>
    </submittedName>
</protein>
<keyword evidence="2" id="KW-1185">Reference proteome</keyword>
<evidence type="ECO:0000313" key="2">
    <source>
        <dbReference type="Proteomes" id="UP000825935"/>
    </source>
</evidence>
<name>A0A8T2U8X3_CERRI</name>
<accession>A0A8T2U8X3</accession>
<dbReference type="AlphaFoldDB" id="A0A8T2U8X3"/>
<organism evidence="1 2">
    <name type="scientific">Ceratopteris richardii</name>
    <name type="common">Triangle waterfern</name>
    <dbReference type="NCBI Taxonomy" id="49495"/>
    <lineage>
        <taxon>Eukaryota</taxon>
        <taxon>Viridiplantae</taxon>
        <taxon>Streptophyta</taxon>
        <taxon>Embryophyta</taxon>
        <taxon>Tracheophyta</taxon>
        <taxon>Polypodiopsida</taxon>
        <taxon>Polypodiidae</taxon>
        <taxon>Polypodiales</taxon>
        <taxon>Pteridineae</taxon>
        <taxon>Pteridaceae</taxon>
        <taxon>Parkerioideae</taxon>
        <taxon>Ceratopteris</taxon>
    </lineage>
</organism>
<gene>
    <name evidence="1" type="ORF">KP509_09G095700</name>
</gene>
<comment type="caution">
    <text evidence="1">The sequence shown here is derived from an EMBL/GenBank/DDBJ whole genome shotgun (WGS) entry which is preliminary data.</text>
</comment>
<proteinExistence type="predicted"/>
<sequence length="47" mass="5311">MRLRGLCSNNYINNQPLVIVVRRLSNTMLLLLPLKILCADDTGENVL</sequence>